<evidence type="ECO:0000313" key="5">
    <source>
        <dbReference type="EMBL" id="VAX05166.1"/>
    </source>
</evidence>
<dbReference type="AlphaFoldDB" id="A0A3B1AH13"/>
<dbReference type="Gene3D" id="3.40.1090.10">
    <property type="entry name" value="Cytosolic phospholipase A2 catalytic domain"/>
    <property type="match status" value="2"/>
</dbReference>
<dbReference type="GO" id="GO:0016042">
    <property type="term" value="P:lipid catabolic process"/>
    <property type="evidence" value="ECO:0007669"/>
    <property type="project" value="UniProtKB-KW"/>
</dbReference>
<dbReference type="PANTHER" id="PTHR14226:SF29">
    <property type="entry name" value="NEUROPATHY TARGET ESTERASE SWS"/>
    <property type="match status" value="1"/>
</dbReference>
<dbReference type="InterPro" id="IPR016035">
    <property type="entry name" value="Acyl_Trfase/lysoPLipase"/>
</dbReference>
<dbReference type="PANTHER" id="PTHR14226">
    <property type="entry name" value="NEUROPATHY TARGET ESTERASE/SWISS CHEESE D.MELANOGASTER"/>
    <property type="match status" value="1"/>
</dbReference>
<protein>
    <recommendedName>
        <fullName evidence="4">PNPLA domain-containing protein</fullName>
    </recommendedName>
</protein>
<evidence type="ECO:0000256" key="1">
    <source>
        <dbReference type="ARBA" id="ARBA00022801"/>
    </source>
</evidence>
<gene>
    <name evidence="5" type="ORF">MNBD_GAMMA19-210</name>
</gene>
<dbReference type="Pfam" id="PF01734">
    <property type="entry name" value="Patatin"/>
    <property type="match status" value="1"/>
</dbReference>
<dbReference type="InterPro" id="IPR050301">
    <property type="entry name" value="NTE"/>
</dbReference>
<keyword evidence="2" id="KW-0442">Lipid degradation</keyword>
<evidence type="ECO:0000256" key="3">
    <source>
        <dbReference type="ARBA" id="ARBA00023098"/>
    </source>
</evidence>
<dbReference type="PROSITE" id="PS51635">
    <property type="entry name" value="PNPLA"/>
    <property type="match status" value="1"/>
</dbReference>
<organism evidence="5">
    <name type="scientific">hydrothermal vent metagenome</name>
    <dbReference type="NCBI Taxonomy" id="652676"/>
    <lineage>
        <taxon>unclassified sequences</taxon>
        <taxon>metagenomes</taxon>
        <taxon>ecological metagenomes</taxon>
    </lineage>
</organism>
<reference evidence="5" key="1">
    <citation type="submission" date="2018-06" db="EMBL/GenBank/DDBJ databases">
        <authorList>
            <person name="Zhirakovskaya E."/>
        </authorList>
    </citation>
    <scope>NUCLEOTIDE SEQUENCE</scope>
</reference>
<keyword evidence="1" id="KW-0378">Hydrolase</keyword>
<proteinExistence type="predicted"/>
<keyword evidence="3" id="KW-0443">Lipid metabolism</keyword>
<sequence>MSKHDDVNALPKYPRIGVLLSSGGGRGVYAHTGFLSALEALKLPINALAGCSAGALVGGIVASGTPLSDWVATLNKVQRKNFWRPASLPGLLWRMLRNKGRGITGISDTRWAIEFCQRNLNAKTFEGCQFPFYAVAINLDSGEKTIFSEGELAPRIMASAAIPIIYQPVKINDKYFCDGAVVDFAPTDAICCLHNLDVVIVHHVSQRFDKNKSIDHALSEPWTLLKITDRLLYRNRPWYLSDEDASSQRISSQRCPCGCGAIIIVIEPELPELTWPMTKGGIQVLYEAEQQTTDLLMPFQMALQTDPRGMFPKNIKACDNSN</sequence>
<accession>A0A3B1AH13</accession>
<feature type="domain" description="PNPLA" evidence="4">
    <location>
        <begin position="19"/>
        <end position="191"/>
    </location>
</feature>
<dbReference type="GO" id="GO:0016787">
    <property type="term" value="F:hydrolase activity"/>
    <property type="evidence" value="ECO:0007669"/>
    <property type="project" value="UniProtKB-KW"/>
</dbReference>
<evidence type="ECO:0000256" key="2">
    <source>
        <dbReference type="ARBA" id="ARBA00022963"/>
    </source>
</evidence>
<name>A0A3B1AH13_9ZZZZ</name>
<dbReference type="SUPFAM" id="SSF52151">
    <property type="entry name" value="FabD/lysophospholipase-like"/>
    <property type="match status" value="1"/>
</dbReference>
<dbReference type="InterPro" id="IPR002641">
    <property type="entry name" value="PNPLA_dom"/>
</dbReference>
<evidence type="ECO:0000259" key="4">
    <source>
        <dbReference type="PROSITE" id="PS51635"/>
    </source>
</evidence>
<dbReference type="EMBL" id="UOFV01000518">
    <property type="protein sequence ID" value="VAX05166.1"/>
    <property type="molecule type" value="Genomic_DNA"/>
</dbReference>